<evidence type="ECO:0000256" key="2">
    <source>
        <dbReference type="ARBA" id="ARBA00010992"/>
    </source>
</evidence>
<keyword evidence="10" id="KW-1185">Reference proteome</keyword>
<dbReference type="GO" id="GO:0022857">
    <property type="term" value="F:transmembrane transporter activity"/>
    <property type="evidence" value="ECO:0007669"/>
    <property type="project" value="InterPro"/>
</dbReference>
<evidence type="ECO:0000256" key="5">
    <source>
        <dbReference type="ARBA" id="ARBA00022989"/>
    </source>
</evidence>
<dbReference type="STRING" id="1069536.SINU_09990"/>
<gene>
    <name evidence="9" type="ORF">SINU_09990</name>
</gene>
<evidence type="ECO:0000256" key="1">
    <source>
        <dbReference type="ARBA" id="ARBA00004651"/>
    </source>
</evidence>
<dbReference type="EMBL" id="AFVQ02000132">
    <property type="protein sequence ID" value="KLI02085.1"/>
    <property type="molecule type" value="Genomic_DNA"/>
</dbReference>
<keyword evidence="5 7" id="KW-1133">Transmembrane helix</keyword>
<dbReference type="Gene3D" id="1.20.1250.20">
    <property type="entry name" value="MFS general substrate transporter like domains"/>
    <property type="match status" value="1"/>
</dbReference>
<evidence type="ECO:0000259" key="8">
    <source>
        <dbReference type="PROSITE" id="PS50850"/>
    </source>
</evidence>
<reference evidence="9 10" key="1">
    <citation type="journal article" date="2011" name="J. Bacteriol.">
        <title>Draft genome sequence of Sporolactobacillus inulinus strain CASD, an efficient D-lactic acid-producing bacterium with high-concentration lactate tolerance capability.</title>
        <authorList>
            <person name="Yu B."/>
            <person name="Su F."/>
            <person name="Wang L."/>
            <person name="Xu K."/>
            <person name="Zhao B."/>
            <person name="Xu P."/>
        </authorList>
    </citation>
    <scope>NUCLEOTIDE SEQUENCE [LARGE SCALE GENOMIC DNA]</scope>
    <source>
        <strain evidence="9 10">CASD</strain>
    </source>
</reference>
<evidence type="ECO:0000256" key="3">
    <source>
        <dbReference type="ARBA" id="ARBA00022448"/>
    </source>
</evidence>
<comment type="caution">
    <text evidence="9">The sequence shown here is derived from an EMBL/GenBank/DDBJ whole genome shotgun (WGS) entry which is preliminary data.</text>
</comment>
<keyword evidence="3" id="KW-0813">Transport</keyword>
<dbReference type="GO" id="GO:0005886">
    <property type="term" value="C:plasma membrane"/>
    <property type="evidence" value="ECO:0007669"/>
    <property type="project" value="UniProtKB-SubCell"/>
</dbReference>
<protein>
    <recommendedName>
        <fullName evidence="8">Major facilitator superfamily (MFS) profile domain-containing protein</fullName>
    </recommendedName>
</protein>
<dbReference type="SUPFAM" id="SSF103473">
    <property type="entry name" value="MFS general substrate transporter"/>
    <property type="match status" value="1"/>
</dbReference>
<dbReference type="AlphaFoldDB" id="A0A0U1QMP3"/>
<feature type="transmembrane region" description="Helical" evidence="7">
    <location>
        <begin position="47"/>
        <end position="65"/>
    </location>
</feature>
<comment type="similarity">
    <text evidence="2">Belongs to the major facilitator superfamily. Sugar transporter (TC 2.A.1.1) family.</text>
</comment>
<comment type="subcellular location">
    <subcellularLocation>
        <location evidence="1">Cell membrane</location>
        <topology evidence="1">Multi-pass membrane protein</topology>
    </subcellularLocation>
</comment>
<dbReference type="GO" id="GO:1904659">
    <property type="term" value="P:D-glucose transmembrane transport"/>
    <property type="evidence" value="ECO:0007669"/>
    <property type="project" value="TreeGrafter"/>
</dbReference>
<dbReference type="PANTHER" id="PTHR48023:SF4">
    <property type="entry name" value="D-XYLOSE-PROTON SYMPORTER-LIKE 2"/>
    <property type="match status" value="1"/>
</dbReference>
<feature type="transmembrane region" description="Helical" evidence="7">
    <location>
        <begin position="21"/>
        <end position="41"/>
    </location>
</feature>
<dbReference type="Proteomes" id="UP000035553">
    <property type="component" value="Unassembled WGS sequence"/>
</dbReference>
<dbReference type="InterPro" id="IPR036259">
    <property type="entry name" value="MFS_trans_sf"/>
</dbReference>
<keyword evidence="6 7" id="KW-0472">Membrane</keyword>
<proteinExistence type="inferred from homology"/>
<dbReference type="InterPro" id="IPR005828">
    <property type="entry name" value="MFS_sugar_transport-like"/>
</dbReference>
<organism evidence="9 10">
    <name type="scientific">Sporolactobacillus inulinus CASD</name>
    <dbReference type="NCBI Taxonomy" id="1069536"/>
    <lineage>
        <taxon>Bacteria</taxon>
        <taxon>Bacillati</taxon>
        <taxon>Bacillota</taxon>
        <taxon>Bacilli</taxon>
        <taxon>Bacillales</taxon>
        <taxon>Sporolactobacillaceae</taxon>
        <taxon>Sporolactobacillus</taxon>
    </lineage>
</organism>
<keyword evidence="4 7" id="KW-0812">Transmembrane</keyword>
<dbReference type="InterPro" id="IPR020846">
    <property type="entry name" value="MFS_dom"/>
</dbReference>
<dbReference type="Pfam" id="PF00083">
    <property type="entry name" value="Sugar_tr"/>
    <property type="match status" value="1"/>
</dbReference>
<evidence type="ECO:0000313" key="9">
    <source>
        <dbReference type="EMBL" id="KLI02085.1"/>
    </source>
</evidence>
<dbReference type="PROSITE" id="PS50850">
    <property type="entry name" value="MFS"/>
    <property type="match status" value="1"/>
</dbReference>
<name>A0A0U1QMP3_9BACL</name>
<dbReference type="InterPro" id="IPR050820">
    <property type="entry name" value="MFS_Sugar_Transporter"/>
</dbReference>
<evidence type="ECO:0000256" key="6">
    <source>
        <dbReference type="ARBA" id="ARBA00023136"/>
    </source>
</evidence>
<feature type="domain" description="Major facilitator superfamily (MFS) profile" evidence="8">
    <location>
        <begin position="1"/>
        <end position="72"/>
    </location>
</feature>
<sequence length="103" mass="12062">MTWLTLSEIFPQKLRGIGMGVAIFCLWITNFLIGLVFPIFIDTFGLSTTFFIFFLLGLVAITFVARHLPETRGRTLEELEKYFRNFGRERDRLQPKKQQNESL</sequence>
<evidence type="ECO:0000313" key="10">
    <source>
        <dbReference type="Proteomes" id="UP000035553"/>
    </source>
</evidence>
<dbReference type="PANTHER" id="PTHR48023">
    <property type="entry name" value="D-XYLOSE-PROTON SYMPORTER-LIKE 2"/>
    <property type="match status" value="1"/>
</dbReference>
<evidence type="ECO:0000256" key="7">
    <source>
        <dbReference type="SAM" id="Phobius"/>
    </source>
</evidence>
<accession>A0A0U1QMP3</accession>
<evidence type="ECO:0000256" key="4">
    <source>
        <dbReference type="ARBA" id="ARBA00022692"/>
    </source>
</evidence>